<name>A0A2G2YL78_CAPAN</name>
<dbReference type="STRING" id="4072.A0A2G2YL78"/>
<accession>A0A2G2YL78</accession>
<comment type="caution">
    <text evidence="1">The sequence shown here is derived from an EMBL/GenBank/DDBJ whole genome shotgun (WGS) entry which is preliminary data.</text>
</comment>
<keyword evidence="2" id="KW-1185">Reference proteome</keyword>
<proteinExistence type="predicted"/>
<reference evidence="1 2" key="2">
    <citation type="journal article" date="2017" name="Genome Biol.">
        <title>New reference genome sequences of hot pepper reveal the massive evolution of plant disease-resistance genes by retroduplication.</title>
        <authorList>
            <person name="Kim S."/>
            <person name="Park J."/>
            <person name="Yeom S.I."/>
            <person name="Kim Y.M."/>
            <person name="Seo E."/>
            <person name="Kim K.T."/>
            <person name="Kim M.S."/>
            <person name="Lee J.M."/>
            <person name="Cheong K."/>
            <person name="Shin H.S."/>
            <person name="Kim S.B."/>
            <person name="Han K."/>
            <person name="Lee J."/>
            <person name="Park M."/>
            <person name="Lee H.A."/>
            <person name="Lee H.Y."/>
            <person name="Lee Y."/>
            <person name="Oh S."/>
            <person name="Lee J.H."/>
            <person name="Choi E."/>
            <person name="Choi E."/>
            <person name="Lee S.E."/>
            <person name="Jeon J."/>
            <person name="Kim H."/>
            <person name="Choi G."/>
            <person name="Song H."/>
            <person name="Lee J."/>
            <person name="Lee S.C."/>
            <person name="Kwon J.K."/>
            <person name="Lee H.Y."/>
            <person name="Koo N."/>
            <person name="Hong Y."/>
            <person name="Kim R.W."/>
            <person name="Kang W.H."/>
            <person name="Huh J.H."/>
            <person name="Kang B.C."/>
            <person name="Yang T.J."/>
            <person name="Lee Y.H."/>
            <person name="Bennetzen J.L."/>
            <person name="Choi D."/>
        </authorList>
    </citation>
    <scope>NUCLEOTIDE SEQUENCE [LARGE SCALE GENOMIC DNA]</scope>
    <source>
        <strain evidence="2">cv. CM334</strain>
    </source>
</reference>
<organism evidence="1 2">
    <name type="scientific">Capsicum annuum</name>
    <name type="common">Capsicum pepper</name>
    <dbReference type="NCBI Taxonomy" id="4072"/>
    <lineage>
        <taxon>Eukaryota</taxon>
        <taxon>Viridiplantae</taxon>
        <taxon>Streptophyta</taxon>
        <taxon>Embryophyta</taxon>
        <taxon>Tracheophyta</taxon>
        <taxon>Spermatophyta</taxon>
        <taxon>Magnoliopsida</taxon>
        <taxon>eudicotyledons</taxon>
        <taxon>Gunneridae</taxon>
        <taxon>Pentapetalae</taxon>
        <taxon>asterids</taxon>
        <taxon>lamiids</taxon>
        <taxon>Solanales</taxon>
        <taxon>Solanaceae</taxon>
        <taxon>Solanoideae</taxon>
        <taxon>Capsiceae</taxon>
        <taxon>Capsicum</taxon>
    </lineage>
</organism>
<dbReference type="AlphaFoldDB" id="A0A2G2YL78"/>
<protein>
    <submittedName>
        <fullName evidence="1">Uncharacterized protein</fullName>
    </submittedName>
</protein>
<dbReference type="EMBL" id="AYRZ02000010">
    <property type="protein sequence ID" value="PHT70498.1"/>
    <property type="molecule type" value="Genomic_DNA"/>
</dbReference>
<sequence length="204" mass="22591">MAWVEMETASMVIESFFHIMTKPPEVPVELYWIWHWRPNSSHSWGDTLTENCSPSIRLGRLILNLNLECTPGASQKLALEVIELGWRVERREDCDSSGSLCLTVSRESAPLGNLGPELELLFVSLPIRDGVGLTSWTSIFPSMRLAGGLFRADFGSQWNRGYYGKQNYGGYGYGASQSQDSMYAAGAAYGAPSNSYGNHQQPVS</sequence>
<evidence type="ECO:0000313" key="2">
    <source>
        <dbReference type="Proteomes" id="UP000222542"/>
    </source>
</evidence>
<gene>
    <name evidence="1" type="ORF">T459_25602</name>
</gene>
<dbReference type="Proteomes" id="UP000222542">
    <property type="component" value="Unassembled WGS sequence"/>
</dbReference>
<dbReference type="Gramene" id="PHT70498">
    <property type="protein sequence ID" value="PHT70498"/>
    <property type="gene ID" value="T459_25602"/>
</dbReference>
<evidence type="ECO:0000313" key="1">
    <source>
        <dbReference type="EMBL" id="PHT70498.1"/>
    </source>
</evidence>
<reference evidence="1 2" key="1">
    <citation type="journal article" date="2014" name="Nat. Genet.">
        <title>Genome sequence of the hot pepper provides insights into the evolution of pungency in Capsicum species.</title>
        <authorList>
            <person name="Kim S."/>
            <person name="Park M."/>
            <person name="Yeom S.I."/>
            <person name="Kim Y.M."/>
            <person name="Lee J.M."/>
            <person name="Lee H.A."/>
            <person name="Seo E."/>
            <person name="Choi J."/>
            <person name="Cheong K."/>
            <person name="Kim K.T."/>
            <person name="Jung K."/>
            <person name="Lee G.W."/>
            <person name="Oh S.K."/>
            <person name="Bae C."/>
            <person name="Kim S.B."/>
            <person name="Lee H.Y."/>
            <person name="Kim S.Y."/>
            <person name="Kim M.S."/>
            <person name="Kang B.C."/>
            <person name="Jo Y.D."/>
            <person name="Yang H.B."/>
            <person name="Jeong H.J."/>
            <person name="Kang W.H."/>
            <person name="Kwon J.K."/>
            <person name="Shin C."/>
            <person name="Lim J.Y."/>
            <person name="Park J.H."/>
            <person name="Huh J.H."/>
            <person name="Kim J.S."/>
            <person name="Kim B.D."/>
            <person name="Cohen O."/>
            <person name="Paran I."/>
            <person name="Suh M.C."/>
            <person name="Lee S.B."/>
            <person name="Kim Y.K."/>
            <person name="Shin Y."/>
            <person name="Noh S.J."/>
            <person name="Park J."/>
            <person name="Seo Y.S."/>
            <person name="Kwon S.Y."/>
            <person name="Kim H.A."/>
            <person name="Park J.M."/>
            <person name="Kim H.J."/>
            <person name="Choi S.B."/>
            <person name="Bosland P.W."/>
            <person name="Reeves G."/>
            <person name="Jo S.H."/>
            <person name="Lee B.W."/>
            <person name="Cho H.T."/>
            <person name="Choi H.S."/>
            <person name="Lee M.S."/>
            <person name="Yu Y."/>
            <person name="Do Choi Y."/>
            <person name="Park B.S."/>
            <person name="van Deynze A."/>
            <person name="Ashrafi H."/>
            <person name="Hill T."/>
            <person name="Kim W.T."/>
            <person name="Pai H.S."/>
            <person name="Ahn H.K."/>
            <person name="Yeam I."/>
            <person name="Giovannoni J.J."/>
            <person name="Rose J.K."/>
            <person name="Sorensen I."/>
            <person name="Lee S.J."/>
            <person name="Kim R.W."/>
            <person name="Choi I.Y."/>
            <person name="Choi B.S."/>
            <person name="Lim J.S."/>
            <person name="Lee Y.H."/>
            <person name="Choi D."/>
        </authorList>
    </citation>
    <scope>NUCLEOTIDE SEQUENCE [LARGE SCALE GENOMIC DNA]</scope>
    <source>
        <strain evidence="2">cv. CM334</strain>
    </source>
</reference>